<gene>
    <name evidence="1" type="ORF">KAOT1_08398</name>
</gene>
<dbReference type="HOGENOM" id="CLU_1515462_0_0_10"/>
<dbReference type="STRING" id="391587.KAOT1_08398"/>
<dbReference type="Proteomes" id="UP000002945">
    <property type="component" value="Unassembled WGS sequence"/>
</dbReference>
<dbReference type="InterPro" id="IPR010982">
    <property type="entry name" value="Lambda_DNA-bd_dom_sf"/>
</dbReference>
<organism evidence="1 2">
    <name type="scientific">Kordia algicida OT-1</name>
    <dbReference type="NCBI Taxonomy" id="391587"/>
    <lineage>
        <taxon>Bacteria</taxon>
        <taxon>Pseudomonadati</taxon>
        <taxon>Bacteroidota</taxon>
        <taxon>Flavobacteriia</taxon>
        <taxon>Flavobacteriales</taxon>
        <taxon>Flavobacteriaceae</taxon>
        <taxon>Kordia</taxon>
    </lineage>
</organism>
<dbReference type="RefSeq" id="WP_007094245.1">
    <property type="nucleotide sequence ID" value="NZ_CP142125.1"/>
</dbReference>
<dbReference type="OrthoDB" id="1493507at2"/>
<comment type="caution">
    <text evidence="1">The sequence shown here is derived from an EMBL/GenBank/DDBJ whole genome shotgun (WGS) entry which is preliminary data.</text>
</comment>
<dbReference type="AlphaFoldDB" id="A9DYT1"/>
<proteinExistence type="predicted"/>
<dbReference type="Gene3D" id="1.10.260.40">
    <property type="entry name" value="lambda repressor-like DNA-binding domains"/>
    <property type="match status" value="1"/>
</dbReference>
<dbReference type="GO" id="GO:0003677">
    <property type="term" value="F:DNA binding"/>
    <property type="evidence" value="ECO:0007669"/>
    <property type="project" value="InterPro"/>
</dbReference>
<accession>A9DYT1</accession>
<dbReference type="eggNOG" id="ENOG5032VCS">
    <property type="taxonomic scope" value="Bacteria"/>
</dbReference>
<sequence length="178" mass="21141">MTKDKNIAPEFGVDSRYTSKKEYQSEATALMEARLQRMKGVSKDDIIRAKLLQLKLQMQEFIKQTTHQKKHYFSEFLQQYIDSIYSKRAVFAKDIGITPVQLSQIINNHRAPQDDFMLKLMIHSEMIYKNVCTFQKELWYQVYFHEKLCNTMATQQEWQSKLEKDVVVSEPILKYGKK</sequence>
<evidence type="ECO:0000313" key="1">
    <source>
        <dbReference type="EMBL" id="EDP96175.1"/>
    </source>
</evidence>
<protein>
    <submittedName>
        <fullName evidence="1">Uncharacterized protein</fullName>
    </submittedName>
</protein>
<dbReference type="EMBL" id="ABIB01000005">
    <property type="protein sequence ID" value="EDP96175.1"/>
    <property type="molecule type" value="Genomic_DNA"/>
</dbReference>
<name>A9DYT1_9FLAO</name>
<evidence type="ECO:0000313" key="2">
    <source>
        <dbReference type="Proteomes" id="UP000002945"/>
    </source>
</evidence>
<reference evidence="1 2" key="1">
    <citation type="journal article" date="2011" name="J. Bacteriol.">
        <title>Genome sequence of the algicidal bacterium Kordia algicida OT-1.</title>
        <authorList>
            <person name="Lee H.S."/>
            <person name="Kang S.G."/>
            <person name="Kwon K.K."/>
            <person name="Lee J.H."/>
            <person name="Kim S.J."/>
        </authorList>
    </citation>
    <scope>NUCLEOTIDE SEQUENCE [LARGE SCALE GENOMIC DNA]</scope>
    <source>
        <strain evidence="1 2">OT-1</strain>
    </source>
</reference>
<keyword evidence="2" id="KW-1185">Reference proteome</keyword>